<reference evidence="2" key="1">
    <citation type="submission" date="2016-10" db="EMBL/GenBank/DDBJ databases">
        <authorList>
            <person name="Varghese N."/>
            <person name="Submissions S."/>
        </authorList>
    </citation>
    <scope>NUCLEOTIDE SEQUENCE [LARGE SCALE GENOMIC DNA]</scope>
    <source>
        <strain evidence="2">DSM 173</strain>
    </source>
</reference>
<accession>A0A1H3J1A0</accession>
<sequence length="55" mass="6101">MGIRNPADDLPLEIIRDLITPHGDSERLPVDAWQPKDSLITPHGDSEPAQRECAI</sequence>
<evidence type="ECO:0000313" key="1">
    <source>
        <dbReference type="EMBL" id="SDY33587.1"/>
    </source>
</evidence>
<dbReference type="Proteomes" id="UP000198672">
    <property type="component" value="Unassembled WGS sequence"/>
</dbReference>
<dbReference type="EMBL" id="FNOW01000051">
    <property type="protein sequence ID" value="SDY33587.1"/>
    <property type="molecule type" value="Genomic_DNA"/>
</dbReference>
<dbReference type="AlphaFoldDB" id="A0A1H3J1A0"/>
<protein>
    <submittedName>
        <fullName evidence="1">Uncharacterized protein</fullName>
    </submittedName>
</protein>
<gene>
    <name evidence="1" type="ORF">SAMN05421644_1515</name>
</gene>
<keyword evidence="2" id="KW-1185">Reference proteome</keyword>
<organism evidence="1 2">
    <name type="scientific">Allochromatium warmingii</name>
    <name type="common">Chromatium warmingii</name>
    <dbReference type="NCBI Taxonomy" id="61595"/>
    <lineage>
        <taxon>Bacteria</taxon>
        <taxon>Pseudomonadati</taxon>
        <taxon>Pseudomonadota</taxon>
        <taxon>Gammaproteobacteria</taxon>
        <taxon>Chromatiales</taxon>
        <taxon>Chromatiaceae</taxon>
        <taxon>Allochromatium</taxon>
    </lineage>
</organism>
<name>A0A1H3J1A0_ALLWA</name>
<evidence type="ECO:0000313" key="2">
    <source>
        <dbReference type="Proteomes" id="UP000198672"/>
    </source>
</evidence>
<proteinExistence type="predicted"/>